<organism evidence="1 2">
    <name type="scientific">Cellulomonas pakistanensis</name>
    <dbReference type="NCBI Taxonomy" id="992287"/>
    <lineage>
        <taxon>Bacteria</taxon>
        <taxon>Bacillati</taxon>
        <taxon>Actinomycetota</taxon>
        <taxon>Actinomycetes</taxon>
        <taxon>Micrococcales</taxon>
        <taxon>Cellulomonadaceae</taxon>
        <taxon>Cellulomonas</taxon>
    </lineage>
</organism>
<dbReference type="Proteomes" id="UP000642125">
    <property type="component" value="Unassembled WGS sequence"/>
</dbReference>
<evidence type="ECO:0000313" key="1">
    <source>
        <dbReference type="EMBL" id="GIG36293.1"/>
    </source>
</evidence>
<name>A0A919U2P0_9CELL</name>
<dbReference type="RefSeq" id="WP_203668317.1">
    <property type="nucleotide sequence ID" value="NZ_BONO01000010.1"/>
</dbReference>
<accession>A0A919U2P0</accession>
<reference evidence="1" key="1">
    <citation type="submission" date="2021-01" db="EMBL/GenBank/DDBJ databases">
        <title>Whole genome shotgun sequence of Cellulomonas pakistanensis NBRC 110800.</title>
        <authorList>
            <person name="Komaki H."/>
            <person name="Tamura T."/>
        </authorList>
    </citation>
    <scope>NUCLEOTIDE SEQUENCE</scope>
    <source>
        <strain evidence="1">NBRC 110800</strain>
    </source>
</reference>
<dbReference type="EMBL" id="BONO01000010">
    <property type="protein sequence ID" value="GIG36293.1"/>
    <property type="molecule type" value="Genomic_DNA"/>
</dbReference>
<evidence type="ECO:0008006" key="3">
    <source>
        <dbReference type="Google" id="ProtNLM"/>
    </source>
</evidence>
<keyword evidence="2" id="KW-1185">Reference proteome</keyword>
<evidence type="ECO:0000313" key="2">
    <source>
        <dbReference type="Proteomes" id="UP000642125"/>
    </source>
</evidence>
<dbReference type="InterPro" id="IPR025534">
    <property type="entry name" value="DUF4420"/>
</dbReference>
<sequence length="337" mass="36024">MTGRGSVEAELRRTLEHYWSQLPAPSGPSIASTDLAIPLGPGTVRVGVDSDRHRHLLVPIAADAPEVTDRSGSGVRLTTRALTSGEGSLRYADLECARPDLSGVFTGLAADVCLALLSGPDDPGTAVSTHLDDWRALLGAGVRVWTTPRLGGLTAELLVLDRLLDLDGQAVSSWSGPLGEAQDFRSARHAIEVKASLTKEGRLIRIHGTDQLESPVGGMLGLVWFRLRTADPGAGVGLVELIERCLERGGAAAVLDRLDRLGLPALSEPEIAAARFEVVEQRWYRVDDDFPSIHPGRFREQAVPAGVGAVEYLVDLDVVAAETAPVDDLLTTFLEQR</sequence>
<proteinExistence type="predicted"/>
<gene>
    <name evidence="1" type="ORF">Cpa01nite_16740</name>
</gene>
<dbReference type="Pfam" id="PF14390">
    <property type="entry name" value="DUF4420"/>
    <property type="match status" value="1"/>
</dbReference>
<comment type="caution">
    <text evidence="1">The sequence shown here is derived from an EMBL/GenBank/DDBJ whole genome shotgun (WGS) entry which is preliminary data.</text>
</comment>
<protein>
    <recommendedName>
        <fullName evidence="3">PD-(D/E)XK motif protein</fullName>
    </recommendedName>
</protein>
<dbReference type="AlphaFoldDB" id="A0A919U2P0"/>